<keyword evidence="4" id="KW-1185">Reference proteome</keyword>
<sequence>MMSWDLMGDVQPYIALGKALLKEGHQVKIVSHEEFGDWVRKHGIEFDIIAGDPSELMALMVTNPTINYSFVKEAKSKFRSWIDDLLITSWKACQDTDVLIESPSSICGIHIAEKLQIPYFRAFTMPWSRTRAYPHAFMVPDQKLGGAYNYMTFVAFEAD</sequence>
<protein>
    <recommendedName>
        <fullName evidence="1">Sterol 3-beta-glucosyltransferase</fullName>
    </recommendedName>
</protein>
<accession>A0A9W6T934</accession>
<evidence type="ECO:0000313" key="4">
    <source>
        <dbReference type="Proteomes" id="UP001165063"/>
    </source>
</evidence>
<dbReference type="EMBL" id="BSXU01014508">
    <property type="protein sequence ID" value="GME80985.1"/>
    <property type="molecule type" value="Genomic_DNA"/>
</dbReference>
<dbReference type="GO" id="GO:0016758">
    <property type="term" value="F:hexosyltransferase activity"/>
    <property type="evidence" value="ECO:0007669"/>
    <property type="project" value="InterPro"/>
</dbReference>
<dbReference type="Proteomes" id="UP001165063">
    <property type="component" value="Unassembled WGS sequence"/>
</dbReference>
<dbReference type="SUPFAM" id="SSF53756">
    <property type="entry name" value="UDP-Glycosyltransferase/glycogen phosphorylase"/>
    <property type="match status" value="1"/>
</dbReference>
<proteinExistence type="predicted"/>
<dbReference type="PANTHER" id="PTHR48050">
    <property type="entry name" value="STEROL 3-BETA-GLUCOSYLTRANSFERASE"/>
    <property type="match status" value="1"/>
</dbReference>
<dbReference type="Pfam" id="PF03033">
    <property type="entry name" value="Glyco_transf_28"/>
    <property type="match status" value="1"/>
</dbReference>
<evidence type="ECO:0000259" key="2">
    <source>
        <dbReference type="Pfam" id="PF03033"/>
    </source>
</evidence>
<gene>
    <name evidence="3" type="ORF">Amon01_000993500</name>
</gene>
<dbReference type="InterPro" id="IPR004276">
    <property type="entry name" value="GlycoTrans_28_N"/>
</dbReference>
<organism evidence="3 4">
    <name type="scientific">Ambrosiozyma monospora</name>
    <name type="common">Yeast</name>
    <name type="synonym">Endomycopsis monosporus</name>
    <dbReference type="NCBI Taxonomy" id="43982"/>
    <lineage>
        <taxon>Eukaryota</taxon>
        <taxon>Fungi</taxon>
        <taxon>Dikarya</taxon>
        <taxon>Ascomycota</taxon>
        <taxon>Saccharomycotina</taxon>
        <taxon>Pichiomycetes</taxon>
        <taxon>Pichiales</taxon>
        <taxon>Pichiaceae</taxon>
        <taxon>Ambrosiozyma</taxon>
    </lineage>
</organism>
<dbReference type="OrthoDB" id="10261837at2759"/>
<dbReference type="PANTHER" id="PTHR48050:SF25">
    <property type="entry name" value="STEROL 3-BETA-GLUCOSYLTRANSFERASE"/>
    <property type="match status" value="1"/>
</dbReference>
<name>A0A9W6T934_AMBMO</name>
<feature type="domain" description="Glycosyltransferase family 28 N-terminal" evidence="2">
    <location>
        <begin position="8"/>
        <end position="134"/>
    </location>
</feature>
<dbReference type="GO" id="GO:0005975">
    <property type="term" value="P:carbohydrate metabolic process"/>
    <property type="evidence" value="ECO:0007669"/>
    <property type="project" value="InterPro"/>
</dbReference>
<dbReference type="GO" id="GO:0008194">
    <property type="term" value="F:UDP-glycosyltransferase activity"/>
    <property type="evidence" value="ECO:0007669"/>
    <property type="project" value="TreeGrafter"/>
</dbReference>
<dbReference type="GO" id="GO:0016125">
    <property type="term" value="P:sterol metabolic process"/>
    <property type="evidence" value="ECO:0007669"/>
    <property type="project" value="TreeGrafter"/>
</dbReference>
<dbReference type="AlphaFoldDB" id="A0A9W6T934"/>
<evidence type="ECO:0000256" key="1">
    <source>
        <dbReference type="ARBA" id="ARBA00017894"/>
    </source>
</evidence>
<evidence type="ECO:0000313" key="3">
    <source>
        <dbReference type="EMBL" id="GME80985.1"/>
    </source>
</evidence>
<dbReference type="Gene3D" id="3.40.50.2000">
    <property type="entry name" value="Glycogen Phosphorylase B"/>
    <property type="match status" value="1"/>
</dbReference>
<comment type="caution">
    <text evidence="3">The sequence shown here is derived from an EMBL/GenBank/DDBJ whole genome shotgun (WGS) entry which is preliminary data.</text>
</comment>
<reference evidence="3" key="1">
    <citation type="submission" date="2023-04" db="EMBL/GenBank/DDBJ databases">
        <title>Ambrosiozyma monospora NBRC 1965.</title>
        <authorList>
            <person name="Ichikawa N."/>
            <person name="Sato H."/>
            <person name="Tonouchi N."/>
        </authorList>
    </citation>
    <scope>NUCLEOTIDE SEQUENCE</scope>
    <source>
        <strain evidence="3">NBRC 1965</strain>
    </source>
</reference>
<dbReference type="InterPro" id="IPR050426">
    <property type="entry name" value="Glycosyltransferase_28"/>
</dbReference>
<dbReference type="FunFam" id="3.40.50.2000:FF:000029">
    <property type="entry name" value="Sterol 3-beta-glucosyltransferase"/>
    <property type="match status" value="1"/>
</dbReference>